<dbReference type="Pfam" id="PF01124">
    <property type="entry name" value="MAPEG"/>
    <property type="match status" value="1"/>
</dbReference>
<keyword evidence="4 5" id="KW-0472">Membrane</keyword>
<evidence type="ECO:0000256" key="5">
    <source>
        <dbReference type="SAM" id="Phobius"/>
    </source>
</evidence>
<evidence type="ECO:0000256" key="3">
    <source>
        <dbReference type="ARBA" id="ARBA00022989"/>
    </source>
</evidence>
<dbReference type="SUPFAM" id="SSF161084">
    <property type="entry name" value="MAPEG domain-like"/>
    <property type="match status" value="1"/>
</dbReference>
<feature type="transmembrane region" description="Helical" evidence="5">
    <location>
        <begin position="6"/>
        <end position="26"/>
    </location>
</feature>
<protein>
    <recommendedName>
        <fullName evidence="7">MAPEG family protein</fullName>
    </recommendedName>
</protein>
<dbReference type="InterPro" id="IPR023352">
    <property type="entry name" value="MAPEG-like_dom_sf"/>
</dbReference>
<evidence type="ECO:0000256" key="4">
    <source>
        <dbReference type="ARBA" id="ARBA00023136"/>
    </source>
</evidence>
<proteinExistence type="predicted"/>
<reference evidence="6" key="1">
    <citation type="submission" date="2018-05" db="EMBL/GenBank/DDBJ databases">
        <authorList>
            <person name="Lanie J.A."/>
            <person name="Ng W.-L."/>
            <person name="Kazmierczak K.M."/>
            <person name="Andrzejewski T.M."/>
            <person name="Davidsen T.M."/>
            <person name="Wayne K.J."/>
            <person name="Tettelin H."/>
            <person name="Glass J.I."/>
            <person name="Rusch D."/>
            <person name="Podicherti R."/>
            <person name="Tsui H.-C.T."/>
            <person name="Winkler M.E."/>
        </authorList>
    </citation>
    <scope>NUCLEOTIDE SEQUENCE</scope>
</reference>
<evidence type="ECO:0008006" key="7">
    <source>
        <dbReference type="Google" id="ProtNLM"/>
    </source>
</evidence>
<evidence type="ECO:0000256" key="1">
    <source>
        <dbReference type="ARBA" id="ARBA00004370"/>
    </source>
</evidence>
<dbReference type="InterPro" id="IPR001129">
    <property type="entry name" value="Membr-assoc_MAPEG"/>
</dbReference>
<sequence length="137" mass="16274">MEKTSILYPAILMMILTLFLYAKNFLDNRKATINKSIKFSYFKTYTGEVPDYVAVSRQTLKNQFELPIFFYFLISIILVFDKVSQLDLILAWIFVASRYLHCYIRLSSNYVPNRAKVFLLGMLVLIVWWIIFLYNIL</sequence>
<dbReference type="Gene3D" id="1.20.120.550">
    <property type="entry name" value="Membrane associated eicosanoid/glutathione metabolism-like domain"/>
    <property type="match status" value="1"/>
</dbReference>
<comment type="subcellular location">
    <subcellularLocation>
        <location evidence="1">Membrane</location>
    </subcellularLocation>
</comment>
<feature type="transmembrane region" description="Helical" evidence="5">
    <location>
        <begin position="118"/>
        <end position="136"/>
    </location>
</feature>
<dbReference type="AlphaFoldDB" id="A0A382WQZ4"/>
<evidence type="ECO:0000256" key="2">
    <source>
        <dbReference type="ARBA" id="ARBA00022692"/>
    </source>
</evidence>
<organism evidence="6">
    <name type="scientific">marine metagenome</name>
    <dbReference type="NCBI Taxonomy" id="408172"/>
    <lineage>
        <taxon>unclassified sequences</taxon>
        <taxon>metagenomes</taxon>
        <taxon>ecological metagenomes</taxon>
    </lineage>
</organism>
<keyword evidence="3 5" id="KW-1133">Transmembrane helix</keyword>
<name>A0A382WQZ4_9ZZZZ</name>
<evidence type="ECO:0000313" key="6">
    <source>
        <dbReference type="EMBL" id="SVD61153.1"/>
    </source>
</evidence>
<dbReference type="GO" id="GO:0016020">
    <property type="term" value="C:membrane"/>
    <property type="evidence" value="ECO:0007669"/>
    <property type="project" value="UniProtKB-SubCell"/>
</dbReference>
<dbReference type="EMBL" id="UINC01161771">
    <property type="protein sequence ID" value="SVD61153.1"/>
    <property type="molecule type" value="Genomic_DNA"/>
</dbReference>
<accession>A0A382WQZ4</accession>
<keyword evidence="2 5" id="KW-0812">Transmembrane</keyword>
<gene>
    <name evidence="6" type="ORF">METZ01_LOCUS414007</name>
</gene>